<evidence type="ECO:0000256" key="5">
    <source>
        <dbReference type="ARBA" id="ARBA00023015"/>
    </source>
</evidence>
<keyword evidence="4" id="KW-0862">Zinc</keyword>
<dbReference type="EMBL" id="NCVQ01000008">
    <property type="protein sequence ID" value="PWZ15473.1"/>
    <property type="molecule type" value="Genomic_DNA"/>
</dbReference>
<evidence type="ECO:0000256" key="4">
    <source>
        <dbReference type="ARBA" id="ARBA00022833"/>
    </source>
</evidence>
<keyword evidence="5" id="KW-0805">Transcription regulation</keyword>
<proteinExistence type="inferred from homology"/>
<reference evidence="8" key="1">
    <citation type="journal article" date="2018" name="Nat. Genet.">
        <title>Extensive intraspecific gene order and gene structural variations between Mo17 and other maize genomes.</title>
        <authorList>
            <person name="Sun S."/>
            <person name="Zhou Y."/>
            <person name="Chen J."/>
            <person name="Shi J."/>
            <person name="Zhao H."/>
            <person name="Zhao H."/>
            <person name="Song W."/>
            <person name="Zhang M."/>
            <person name="Cui Y."/>
            <person name="Dong X."/>
            <person name="Liu H."/>
            <person name="Ma X."/>
            <person name="Jiao Y."/>
            <person name="Wang B."/>
            <person name="Wei X."/>
            <person name="Stein J.C."/>
            <person name="Glaubitz J.C."/>
            <person name="Lu F."/>
            <person name="Yu G."/>
            <person name="Liang C."/>
            <person name="Fengler K."/>
            <person name="Li B."/>
            <person name="Rafalski A."/>
            <person name="Schnable P.S."/>
            <person name="Ware D.H."/>
            <person name="Buckler E.S."/>
            <person name="Lai J."/>
        </authorList>
    </citation>
    <scope>NUCLEOTIDE SEQUENCE [LARGE SCALE GENOMIC DNA]</scope>
    <source>
        <tissue evidence="8">Seedling</tissue>
    </source>
</reference>
<protein>
    <recommendedName>
        <fullName evidence="7">Polycomb protein VEFS-Box domain-containing protein</fullName>
    </recommendedName>
</protein>
<feature type="domain" description="Polycomb protein VEFS-Box" evidence="7">
    <location>
        <begin position="37"/>
        <end position="90"/>
    </location>
</feature>
<keyword evidence="6" id="KW-0804">Transcription</keyword>
<evidence type="ECO:0000256" key="6">
    <source>
        <dbReference type="ARBA" id="ARBA00023163"/>
    </source>
</evidence>
<dbReference type="GO" id="GO:0008270">
    <property type="term" value="F:zinc ion binding"/>
    <property type="evidence" value="ECO:0007669"/>
    <property type="project" value="UniProtKB-KW"/>
</dbReference>
<evidence type="ECO:0000256" key="3">
    <source>
        <dbReference type="ARBA" id="ARBA00022771"/>
    </source>
</evidence>
<accession>A0A3L6E511</accession>
<dbReference type="GO" id="GO:0005634">
    <property type="term" value="C:nucleus"/>
    <property type="evidence" value="ECO:0007669"/>
    <property type="project" value="UniProtKB-ARBA"/>
</dbReference>
<organism evidence="8">
    <name type="scientific">Zea mays</name>
    <name type="common">Maize</name>
    <dbReference type="NCBI Taxonomy" id="4577"/>
    <lineage>
        <taxon>Eukaryota</taxon>
        <taxon>Viridiplantae</taxon>
        <taxon>Streptophyta</taxon>
        <taxon>Embryophyta</taxon>
        <taxon>Tracheophyta</taxon>
        <taxon>Spermatophyta</taxon>
        <taxon>Magnoliopsida</taxon>
        <taxon>Liliopsida</taxon>
        <taxon>Poales</taxon>
        <taxon>Poaceae</taxon>
        <taxon>PACMAD clade</taxon>
        <taxon>Panicoideae</taxon>
        <taxon>Andropogonodae</taxon>
        <taxon>Andropogoneae</taxon>
        <taxon>Tripsacinae</taxon>
        <taxon>Zea</taxon>
    </lineage>
</organism>
<dbReference type="PANTHER" id="PTHR22597">
    <property type="entry name" value="POLYCOMB GROUP PROTEIN"/>
    <property type="match status" value="1"/>
</dbReference>
<evidence type="ECO:0000259" key="7">
    <source>
        <dbReference type="Pfam" id="PF09733"/>
    </source>
</evidence>
<dbReference type="InterPro" id="IPR019135">
    <property type="entry name" value="Polycomb_protein_VEFS-Box"/>
</dbReference>
<name>A0A3L6E511_MAIZE</name>
<sequence length="108" mass="12020">MGGMEASCVFGANLLRSISGTGMLGIGPNMWCSERTSMHGVLADGHIPWACEAFSQLHGRQLIQNPALLWGWRFFMIKLWNHNILDARTMNTCNTVLQILQEESTGLK</sequence>
<gene>
    <name evidence="8" type="ORF">Zm00014a_011042</name>
</gene>
<keyword evidence="2" id="KW-0479">Metal-binding</keyword>
<evidence type="ECO:0000256" key="1">
    <source>
        <dbReference type="ARBA" id="ARBA00007416"/>
    </source>
</evidence>
<comment type="similarity">
    <text evidence="1">Belongs to the VEFS (VRN2-EMF2-FIS2-SU(Z)12) family.</text>
</comment>
<keyword evidence="3" id="KW-0863">Zinc-finger</keyword>
<evidence type="ECO:0000256" key="2">
    <source>
        <dbReference type="ARBA" id="ARBA00022723"/>
    </source>
</evidence>
<dbReference type="Pfam" id="PF09733">
    <property type="entry name" value="VEFS-Box"/>
    <property type="match status" value="1"/>
</dbReference>
<dbReference type="Proteomes" id="UP000251960">
    <property type="component" value="Chromosome 7"/>
</dbReference>
<comment type="caution">
    <text evidence="8">The sequence shown here is derived from an EMBL/GenBank/DDBJ whole genome shotgun (WGS) entry which is preliminary data.</text>
</comment>
<evidence type="ECO:0000313" key="8">
    <source>
        <dbReference type="EMBL" id="PWZ15473.1"/>
    </source>
</evidence>
<dbReference type="AlphaFoldDB" id="A0A3L6E511"/>
<dbReference type="CDD" id="cd21553">
    <property type="entry name" value="VEFS-box_EMF2-like"/>
    <property type="match status" value="1"/>
</dbReference>
<dbReference type="PANTHER" id="PTHR22597:SF16">
    <property type="entry name" value="POLYCOMB PROTEIN VEFS-BOX DOMAIN-CONTAINING PROTEIN"/>
    <property type="match status" value="1"/>
</dbReference>